<dbReference type="RefSeq" id="WP_028794706.1">
    <property type="nucleotide sequence ID" value="NZ_FNBW01000001.1"/>
</dbReference>
<organism evidence="7 8">
    <name type="scientific">Thalassobaculum litoreum DSM 18839</name>
    <dbReference type="NCBI Taxonomy" id="1123362"/>
    <lineage>
        <taxon>Bacteria</taxon>
        <taxon>Pseudomonadati</taxon>
        <taxon>Pseudomonadota</taxon>
        <taxon>Alphaproteobacteria</taxon>
        <taxon>Rhodospirillales</taxon>
        <taxon>Thalassobaculaceae</taxon>
        <taxon>Thalassobaculum</taxon>
    </lineage>
</organism>
<gene>
    <name evidence="7" type="ORF">SAMN05660686_00521</name>
</gene>
<keyword evidence="5 6" id="KW-0472">Membrane</keyword>
<protein>
    <submittedName>
        <fullName evidence="7">Holin-like protein</fullName>
    </submittedName>
</protein>
<keyword evidence="2" id="KW-1003">Cell membrane</keyword>
<evidence type="ECO:0000313" key="7">
    <source>
        <dbReference type="EMBL" id="SDF16383.1"/>
    </source>
</evidence>
<evidence type="ECO:0000256" key="3">
    <source>
        <dbReference type="ARBA" id="ARBA00022692"/>
    </source>
</evidence>
<dbReference type="AlphaFoldDB" id="A0A8G2BEE2"/>
<evidence type="ECO:0000313" key="8">
    <source>
        <dbReference type="Proteomes" id="UP000198615"/>
    </source>
</evidence>
<comment type="caution">
    <text evidence="7">The sequence shown here is derived from an EMBL/GenBank/DDBJ whole genome shotgun (WGS) entry which is preliminary data.</text>
</comment>
<dbReference type="Pfam" id="PF03788">
    <property type="entry name" value="LrgA"/>
    <property type="match status" value="1"/>
</dbReference>
<sequence>MLESLTLLLACQLVGEVAVAYFAIPVPGPVVGMVLLFLGLCIRRGVPAPLQQTANGLLSNLSLLFVPAGTGVLLHVALIREALLPIGVSLVLSTLVAVAVTALAMVGFEKLAGRKGPDAP</sequence>
<dbReference type="Proteomes" id="UP000198615">
    <property type="component" value="Unassembled WGS sequence"/>
</dbReference>
<name>A0A8G2BEE2_9PROT</name>
<dbReference type="EMBL" id="FNBW01000001">
    <property type="protein sequence ID" value="SDF16383.1"/>
    <property type="molecule type" value="Genomic_DNA"/>
</dbReference>
<evidence type="ECO:0000256" key="6">
    <source>
        <dbReference type="SAM" id="Phobius"/>
    </source>
</evidence>
<evidence type="ECO:0000256" key="2">
    <source>
        <dbReference type="ARBA" id="ARBA00022475"/>
    </source>
</evidence>
<dbReference type="PANTHER" id="PTHR33931:SF2">
    <property type="entry name" value="HOLIN-LIKE PROTEIN CIDA"/>
    <property type="match status" value="1"/>
</dbReference>
<comment type="subcellular location">
    <subcellularLocation>
        <location evidence="1">Cell membrane</location>
        <topology evidence="1">Multi-pass membrane protein</topology>
    </subcellularLocation>
</comment>
<feature type="transmembrane region" description="Helical" evidence="6">
    <location>
        <begin position="58"/>
        <end position="78"/>
    </location>
</feature>
<dbReference type="GO" id="GO:0005886">
    <property type="term" value="C:plasma membrane"/>
    <property type="evidence" value="ECO:0007669"/>
    <property type="project" value="UniProtKB-SubCell"/>
</dbReference>
<keyword evidence="4 6" id="KW-1133">Transmembrane helix</keyword>
<evidence type="ECO:0000256" key="5">
    <source>
        <dbReference type="ARBA" id="ARBA00023136"/>
    </source>
</evidence>
<evidence type="ECO:0000256" key="4">
    <source>
        <dbReference type="ARBA" id="ARBA00022989"/>
    </source>
</evidence>
<dbReference type="OrthoDB" id="385012at2"/>
<accession>A0A8G2BEE2</accession>
<feature type="transmembrane region" description="Helical" evidence="6">
    <location>
        <begin position="84"/>
        <end position="106"/>
    </location>
</feature>
<reference evidence="7 8" key="1">
    <citation type="submission" date="2016-10" db="EMBL/GenBank/DDBJ databases">
        <authorList>
            <person name="Varghese N."/>
            <person name="Submissions S."/>
        </authorList>
    </citation>
    <scope>NUCLEOTIDE SEQUENCE [LARGE SCALE GENOMIC DNA]</scope>
    <source>
        <strain evidence="7 8">DSM 18839</strain>
    </source>
</reference>
<dbReference type="InterPro" id="IPR005538">
    <property type="entry name" value="LrgA/CidA"/>
</dbReference>
<dbReference type="PANTHER" id="PTHR33931">
    <property type="entry name" value="HOLIN-LIKE PROTEIN CIDA-RELATED"/>
    <property type="match status" value="1"/>
</dbReference>
<proteinExistence type="predicted"/>
<keyword evidence="3 6" id="KW-0812">Transmembrane</keyword>
<evidence type="ECO:0000256" key="1">
    <source>
        <dbReference type="ARBA" id="ARBA00004651"/>
    </source>
</evidence>
<feature type="transmembrane region" description="Helical" evidence="6">
    <location>
        <begin position="30"/>
        <end position="46"/>
    </location>
</feature>
<keyword evidence="8" id="KW-1185">Reference proteome</keyword>